<feature type="region of interest" description="Disordered" evidence="4">
    <location>
        <begin position="244"/>
        <end position="299"/>
    </location>
</feature>
<dbReference type="VEuPathDB" id="TriTrypDB:TvY486_1003120"/>
<feature type="compositionally biased region" description="Polar residues" evidence="4">
    <location>
        <begin position="261"/>
        <end position="273"/>
    </location>
</feature>
<evidence type="ECO:0000256" key="3">
    <source>
        <dbReference type="SAM" id="Coils"/>
    </source>
</evidence>
<name>G0U5V8_TRYVY</name>
<keyword evidence="1" id="KW-0433">Leucine-rich repeat</keyword>
<dbReference type="EMBL" id="HE573026">
    <property type="protein sequence ID" value="CCC51259.1"/>
    <property type="molecule type" value="Genomic_DNA"/>
</dbReference>
<dbReference type="PANTHER" id="PTHR15454:SF56">
    <property type="entry name" value="PROTEIN PHOSPHATASE 1 REGULATORY SUBUNIT 7-RELATED"/>
    <property type="match status" value="1"/>
</dbReference>
<protein>
    <recommendedName>
        <fullName evidence="6">Leucine-rich repeat protein (LRRP)</fullName>
    </recommendedName>
</protein>
<keyword evidence="2" id="KW-0677">Repeat</keyword>
<evidence type="ECO:0000313" key="5">
    <source>
        <dbReference type="EMBL" id="CCC51259.1"/>
    </source>
</evidence>
<dbReference type="Gene3D" id="3.80.10.10">
    <property type="entry name" value="Ribonuclease Inhibitor"/>
    <property type="match status" value="2"/>
</dbReference>
<evidence type="ECO:0000256" key="4">
    <source>
        <dbReference type="SAM" id="MobiDB-lite"/>
    </source>
</evidence>
<accession>G0U5V8</accession>
<evidence type="ECO:0000256" key="2">
    <source>
        <dbReference type="ARBA" id="ARBA00022737"/>
    </source>
</evidence>
<dbReference type="GO" id="GO:0005737">
    <property type="term" value="C:cytoplasm"/>
    <property type="evidence" value="ECO:0007669"/>
    <property type="project" value="TreeGrafter"/>
</dbReference>
<evidence type="ECO:0000256" key="1">
    <source>
        <dbReference type="ARBA" id="ARBA00022614"/>
    </source>
</evidence>
<feature type="compositionally biased region" description="Basic and acidic residues" evidence="4">
    <location>
        <begin position="277"/>
        <end position="299"/>
    </location>
</feature>
<proteinExistence type="predicted"/>
<dbReference type="InterPro" id="IPR001611">
    <property type="entry name" value="Leu-rich_rpt"/>
</dbReference>
<dbReference type="PANTHER" id="PTHR15454">
    <property type="entry name" value="NISCHARIN RELATED"/>
    <property type="match status" value="1"/>
</dbReference>
<gene>
    <name evidence="5" type="ORF">TVY486_1003120</name>
</gene>
<reference evidence="5" key="1">
    <citation type="journal article" date="2012" name="Proc. Natl. Acad. Sci. U.S.A.">
        <title>Antigenic diversity is generated by distinct evolutionary mechanisms in African trypanosome species.</title>
        <authorList>
            <person name="Jackson A.P."/>
            <person name="Berry A."/>
            <person name="Aslett M."/>
            <person name="Allison H.C."/>
            <person name="Burton P."/>
            <person name="Vavrova-Anderson J."/>
            <person name="Brown R."/>
            <person name="Browne H."/>
            <person name="Corton N."/>
            <person name="Hauser H."/>
            <person name="Gamble J."/>
            <person name="Gilderthorp R."/>
            <person name="Marcello L."/>
            <person name="McQuillan J."/>
            <person name="Otto T.D."/>
            <person name="Quail M.A."/>
            <person name="Sanders M.J."/>
            <person name="van Tonder A."/>
            <person name="Ginger M.L."/>
            <person name="Field M.C."/>
            <person name="Barry J.D."/>
            <person name="Hertz-Fowler C."/>
            <person name="Berriman M."/>
        </authorList>
    </citation>
    <scope>NUCLEOTIDE SEQUENCE</scope>
    <source>
        <strain evidence="5">Y486</strain>
    </source>
</reference>
<evidence type="ECO:0008006" key="6">
    <source>
        <dbReference type="Google" id="ProtNLM"/>
    </source>
</evidence>
<dbReference type="PROSITE" id="PS51450">
    <property type="entry name" value="LRR"/>
    <property type="match status" value="2"/>
</dbReference>
<dbReference type="SMART" id="SM00365">
    <property type="entry name" value="LRR_SD22"/>
    <property type="match status" value="5"/>
</dbReference>
<organism evidence="5">
    <name type="scientific">Trypanosoma vivax (strain Y486)</name>
    <dbReference type="NCBI Taxonomy" id="1055687"/>
    <lineage>
        <taxon>Eukaryota</taxon>
        <taxon>Discoba</taxon>
        <taxon>Euglenozoa</taxon>
        <taxon>Kinetoplastea</taxon>
        <taxon>Metakinetoplastina</taxon>
        <taxon>Trypanosomatida</taxon>
        <taxon>Trypanosomatidae</taxon>
        <taxon>Trypanosoma</taxon>
        <taxon>Duttonella</taxon>
    </lineage>
</organism>
<dbReference type="InterPro" id="IPR032675">
    <property type="entry name" value="LRR_dom_sf"/>
</dbReference>
<feature type="region of interest" description="Disordered" evidence="4">
    <location>
        <begin position="337"/>
        <end position="376"/>
    </location>
</feature>
<sequence>MYTVASTPGSSLTELHVSGRGKNIKDIDLGAVFLTPEDRQTLALITSFDLSHNRIEQLVHLNALTSLAQLDVSHNHITVLGPLPITITRLDISHNELVTLEGIARLCNLRELNVSHNRLKNLMGLAASQSLQILHAESNRITSTAGLENRVSLRFLSLDHNLINNANELAFLFSAKSLEMLSFRGNPVVSISGYRQLIARLQPTLLSLDGLPLVADSVDDELLTPTARSGPRPTPYPNMLAQVSPDTRDAGPSIKVGELSGDQNSSSLGTLKTQRIKGAEKDGRSVSVRRACDGESKSKGVKRYVKEMKLQSACGPLLSTERDEQLVDLSSSGASIKLEPENFHKDKASESSPKPVRKGHKGEQKSSNRKLVRQSAQAETSYAAKASSYAAKVAKSDVCVHAADDIVSPSTSTQTVEVQLRNALVLVEEFRKDNDYLRTRNKALTSQLRDARRVLSSQLEELRELRLKLAVADDQTSSLKERVGKAKRNAYATGRYTHNTVDAMAAEQERLRVAYEVQIADLRHQLRQAKQSQAGKRAAGVSDGGWMQGLVGNADLSTSPHCSRSARSDSCDAIIEEVVVQEVSAVSKGA</sequence>
<dbReference type="AlphaFoldDB" id="G0U5V8"/>
<feature type="compositionally biased region" description="Basic and acidic residues" evidence="4">
    <location>
        <begin position="338"/>
        <end position="349"/>
    </location>
</feature>
<feature type="coiled-coil region" evidence="3">
    <location>
        <begin position="441"/>
        <end position="532"/>
    </location>
</feature>
<dbReference type="OMA" id="LEPENFH"/>
<dbReference type="SUPFAM" id="SSF52075">
    <property type="entry name" value="Outer arm dynein light chain 1"/>
    <property type="match status" value="1"/>
</dbReference>
<keyword evidence="3" id="KW-0175">Coiled coil</keyword>